<protein>
    <submittedName>
        <fullName evidence="2">Proteophosphoglycan ppg4</fullName>
    </submittedName>
</protein>
<feature type="compositionally biased region" description="Basic and acidic residues" evidence="1">
    <location>
        <begin position="231"/>
        <end position="240"/>
    </location>
</feature>
<gene>
    <name evidence="2" type="ORF">Rt10032_c04g2013</name>
</gene>
<organism evidence="2 3">
    <name type="scientific">Rhodotorula toruloides</name>
    <name type="common">Yeast</name>
    <name type="synonym">Rhodosporidium toruloides</name>
    <dbReference type="NCBI Taxonomy" id="5286"/>
    <lineage>
        <taxon>Eukaryota</taxon>
        <taxon>Fungi</taxon>
        <taxon>Dikarya</taxon>
        <taxon>Basidiomycota</taxon>
        <taxon>Pucciniomycotina</taxon>
        <taxon>Microbotryomycetes</taxon>
        <taxon>Sporidiobolales</taxon>
        <taxon>Sporidiobolaceae</taxon>
        <taxon>Rhodotorula</taxon>
    </lineage>
</organism>
<reference evidence="2 3" key="1">
    <citation type="submission" date="2019-07" db="EMBL/GenBank/DDBJ databases">
        <title>Rhodotorula toruloides NBRC10032 genome sequencing.</title>
        <authorList>
            <person name="Shida Y."/>
            <person name="Takaku H."/>
            <person name="Ogasawara W."/>
            <person name="Mori K."/>
        </authorList>
    </citation>
    <scope>NUCLEOTIDE SEQUENCE [LARGE SCALE GENOMIC DNA]</scope>
    <source>
        <strain evidence="2 3">NBRC10032</strain>
    </source>
</reference>
<dbReference type="Proteomes" id="UP000321518">
    <property type="component" value="Unassembled WGS sequence"/>
</dbReference>
<dbReference type="EMBL" id="BJWK01000004">
    <property type="protein sequence ID" value="GEM07996.1"/>
    <property type="molecule type" value="Genomic_DNA"/>
</dbReference>
<dbReference type="AlphaFoldDB" id="A0A511KDH7"/>
<feature type="region of interest" description="Disordered" evidence="1">
    <location>
        <begin position="17"/>
        <end position="251"/>
    </location>
</feature>
<evidence type="ECO:0000313" key="3">
    <source>
        <dbReference type="Proteomes" id="UP000321518"/>
    </source>
</evidence>
<evidence type="ECO:0000256" key="1">
    <source>
        <dbReference type="SAM" id="MobiDB-lite"/>
    </source>
</evidence>
<name>A0A511KDH7_RHOTO</name>
<dbReference type="OrthoDB" id="2500073at2759"/>
<feature type="compositionally biased region" description="Low complexity" evidence="1">
    <location>
        <begin position="109"/>
        <end position="132"/>
    </location>
</feature>
<comment type="caution">
    <text evidence="2">The sequence shown here is derived from an EMBL/GenBank/DDBJ whole genome shotgun (WGS) entry which is preliminary data.</text>
</comment>
<proteinExistence type="predicted"/>
<accession>A0A511KDH7</accession>
<feature type="compositionally biased region" description="Basic and acidic residues" evidence="1">
    <location>
        <begin position="159"/>
        <end position="195"/>
    </location>
</feature>
<feature type="compositionally biased region" description="Low complexity" evidence="1">
    <location>
        <begin position="73"/>
        <end position="92"/>
    </location>
</feature>
<evidence type="ECO:0000313" key="2">
    <source>
        <dbReference type="EMBL" id="GEM07996.1"/>
    </source>
</evidence>
<sequence length="251" mass="24879">MYSSLLAATVASFSLSTQREELNMSTTPASSSSAASTTSGAAINTTQREDTGAGSAIGGGETAPLHSTHSRTSHTGTPAPANPTSSAASGAAVDTSQRQDTGAGAGNVASGAETSAAGEGAEGPAATEPEGGYPEQVHAGKLGYGPHYAGNPGISDQLKGTEEIIKGKLAHKPELVQQGHDRKDGVLAERKREYEAEHEDDAFSKPAEGQGNPGGAKGANAPSGEAAGAKSVRESGDVAADKAATAPVKSN</sequence>
<feature type="compositionally biased region" description="Low complexity" evidence="1">
    <location>
        <begin position="25"/>
        <end position="46"/>
    </location>
</feature>